<evidence type="ECO:0000256" key="11">
    <source>
        <dbReference type="ARBA" id="ARBA00023136"/>
    </source>
</evidence>
<keyword evidence="19" id="KW-1185">Reference proteome</keyword>
<dbReference type="RefSeq" id="WP_173729623.1">
    <property type="nucleotide sequence ID" value="NZ_JABTTE010000001.1"/>
</dbReference>
<comment type="subcellular location">
    <subcellularLocation>
        <location evidence="2">Cell membrane</location>
    </subcellularLocation>
    <subcellularLocation>
        <location evidence="1">Membrane</location>
        <topology evidence="1">Single-pass membrane protein</topology>
    </subcellularLocation>
</comment>
<dbReference type="InterPro" id="IPR005311">
    <property type="entry name" value="PBP_dimer"/>
</dbReference>
<evidence type="ECO:0000256" key="1">
    <source>
        <dbReference type="ARBA" id="ARBA00004167"/>
    </source>
</evidence>
<dbReference type="EMBL" id="JABTTE010000001">
    <property type="protein sequence ID" value="NSL50440.1"/>
    <property type="molecule type" value="Genomic_DNA"/>
</dbReference>
<sequence length="734" mass="83564">MTNHENAKKKKKSHIPFRLNFLFFTVFLLFSIIILRLGVVQIANGEMYKKELERTENIIVENPVPRGKIYDRKWRTIVDNEPVNAIVYSRMPGTSQKERLEVATKLAQYIDVPIDDISEKDERDLKDYWLIKFPEKAKEKYTQEEFEKLEDDELYKLQLKRITEEDLAVFTPQELEIFKIKRELDRGYDLTLNIVKDNVTQKEFALVSEHLSELPGIDIMTNWDRKYNYGSTFQTILGNVTRGLPAEKIDYYLARGYSRNDRIGASYIEEQYEDVLKGNKEKIKYIKDKSGNILSTEVVSEGERGQDLVLTIDMELQKRVEQIITEELIKAKKSSGNFLLDRAFVVMMNPKTGEILALAGKQLQNKNGKLEVQDFAIGTMTSQYEMGSAVKGATILTGYQTGAIKPGTVLVDEPLKIKGTPLTGSYQRMGAINDLTALKKSSNVYMFKTTINMANAVYRYGESLNIQPKYFDLMRYYFNQFGLGVKTGIDLPNEATGYTGTDVTPGLLLFFSIGQYDSYTPLQMAQYVSTIANGGYRMKPLIVKEIRKPMTDQEMGNVLHEFKPQVLNKIDMEEQYVKRVQEGFRQVFQEPGGTAYAYFGNAPYNPAGKTGTAQSRYYGPKREYYGAKTYNLSLIGYAPFDNPEVAFSVVVPWVSTDKHPVNKYIGRRIMDAYFELKKTETIPSTEESEAAVETMGGNGTQPENGNINANINQNTNGNENVNTNGDENQSSMQE</sequence>
<dbReference type="PANTHER" id="PTHR30627:SF2">
    <property type="entry name" value="PEPTIDOGLYCAN D,D-TRANSPEPTIDASE MRDA"/>
    <property type="match status" value="1"/>
</dbReference>
<comment type="caution">
    <text evidence="18">The sequence shown here is derived from an EMBL/GenBank/DDBJ whole genome shotgun (WGS) entry which is preliminary data.</text>
</comment>
<feature type="domain" description="Penicillin-binding protein transpeptidase" evidence="16">
    <location>
        <begin position="344"/>
        <end position="671"/>
    </location>
</feature>
<evidence type="ECO:0000256" key="3">
    <source>
        <dbReference type="ARBA" id="ARBA00004752"/>
    </source>
</evidence>
<dbReference type="Pfam" id="PF03717">
    <property type="entry name" value="PBP_dimer"/>
    <property type="match status" value="1"/>
</dbReference>
<dbReference type="GO" id="GO:0009002">
    <property type="term" value="F:serine-type D-Ala-D-Ala carboxypeptidase activity"/>
    <property type="evidence" value="ECO:0007669"/>
    <property type="project" value="UniProtKB-EC"/>
</dbReference>
<proteinExistence type="inferred from homology"/>
<evidence type="ECO:0000256" key="9">
    <source>
        <dbReference type="ARBA" id="ARBA00022984"/>
    </source>
</evidence>
<dbReference type="GO" id="GO:0008360">
    <property type="term" value="P:regulation of cell shape"/>
    <property type="evidence" value="ECO:0007669"/>
    <property type="project" value="UniProtKB-KW"/>
</dbReference>
<feature type="domain" description="Penicillin-binding protein dimerisation" evidence="17">
    <location>
        <begin position="62"/>
        <end position="296"/>
    </location>
</feature>
<evidence type="ECO:0000256" key="13">
    <source>
        <dbReference type="ARBA" id="ARBA00034000"/>
    </source>
</evidence>
<feature type="transmembrane region" description="Helical" evidence="15">
    <location>
        <begin position="21"/>
        <end position="39"/>
    </location>
</feature>
<dbReference type="GO" id="GO:0071972">
    <property type="term" value="F:peptidoglycan L,D-transpeptidase activity"/>
    <property type="evidence" value="ECO:0007669"/>
    <property type="project" value="TreeGrafter"/>
</dbReference>
<dbReference type="SUPFAM" id="SSF56519">
    <property type="entry name" value="Penicillin binding protein dimerisation domain"/>
    <property type="match status" value="1"/>
</dbReference>
<keyword evidence="10 15" id="KW-1133">Transmembrane helix</keyword>
<dbReference type="UniPathway" id="UPA00219"/>
<protein>
    <recommendedName>
        <fullName evidence="5">serine-type D-Ala-D-Ala carboxypeptidase</fullName>
        <ecNumber evidence="5">3.4.16.4</ecNumber>
    </recommendedName>
</protein>
<name>A0A8J8KD91_9BACI</name>
<dbReference type="Gene3D" id="3.40.710.10">
    <property type="entry name" value="DD-peptidase/beta-lactamase superfamily"/>
    <property type="match status" value="1"/>
</dbReference>
<dbReference type="InterPro" id="IPR001460">
    <property type="entry name" value="PCN-bd_Tpept"/>
</dbReference>
<evidence type="ECO:0000256" key="12">
    <source>
        <dbReference type="ARBA" id="ARBA00023316"/>
    </source>
</evidence>
<evidence type="ECO:0000313" key="19">
    <source>
        <dbReference type="Proteomes" id="UP000625804"/>
    </source>
</evidence>
<dbReference type="Pfam" id="PF00905">
    <property type="entry name" value="Transpeptidase"/>
    <property type="match status" value="1"/>
</dbReference>
<accession>A0A8J8KD91</accession>
<dbReference type="EC" id="3.4.16.4" evidence="5"/>
<reference evidence="18" key="1">
    <citation type="submission" date="2020-06" db="EMBL/GenBank/DDBJ databases">
        <title>A novel thermopfilic bacterium from Erzurum, Turkey.</title>
        <authorList>
            <person name="Adiguzel A."/>
            <person name="Ay H."/>
            <person name="Baltaci M.O."/>
        </authorList>
    </citation>
    <scope>NUCLEOTIDE SEQUENCE</scope>
    <source>
        <strain evidence="18">P2</strain>
    </source>
</reference>
<evidence type="ECO:0000313" key="18">
    <source>
        <dbReference type="EMBL" id="NSL50440.1"/>
    </source>
</evidence>
<evidence type="ECO:0000259" key="17">
    <source>
        <dbReference type="Pfam" id="PF03717"/>
    </source>
</evidence>
<evidence type="ECO:0000256" key="15">
    <source>
        <dbReference type="SAM" id="Phobius"/>
    </source>
</evidence>
<evidence type="ECO:0000256" key="7">
    <source>
        <dbReference type="ARBA" id="ARBA00022692"/>
    </source>
</evidence>
<dbReference type="SUPFAM" id="SSF56601">
    <property type="entry name" value="beta-lactamase/transpeptidase-like"/>
    <property type="match status" value="1"/>
</dbReference>
<evidence type="ECO:0000259" key="16">
    <source>
        <dbReference type="Pfam" id="PF00905"/>
    </source>
</evidence>
<keyword evidence="11 15" id="KW-0472">Membrane</keyword>
<dbReference type="GO" id="GO:0008658">
    <property type="term" value="F:penicillin binding"/>
    <property type="evidence" value="ECO:0007669"/>
    <property type="project" value="InterPro"/>
</dbReference>
<keyword evidence="7 15" id="KW-0812">Transmembrane</keyword>
<feature type="region of interest" description="Disordered" evidence="14">
    <location>
        <begin position="694"/>
        <end position="734"/>
    </location>
</feature>
<keyword evidence="12" id="KW-0961">Cell wall biogenesis/degradation</keyword>
<feature type="compositionally biased region" description="Low complexity" evidence="14">
    <location>
        <begin position="703"/>
        <end position="734"/>
    </location>
</feature>
<evidence type="ECO:0000256" key="5">
    <source>
        <dbReference type="ARBA" id="ARBA00012448"/>
    </source>
</evidence>
<dbReference type="InterPro" id="IPR012338">
    <property type="entry name" value="Beta-lactam/transpept-like"/>
</dbReference>
<comment type="pathway">
    <text evidence="3">Cell wall biogenesis; peptidoglycan biosynthesis.</text>
</comment>
<dbReference type="Gene3D" id="3.90.1310.10">
    <property type="entry name" value="Penicillin-binding protein 2a (Domain 2)"/>
    <property type="match status" value="1"/>
</dbReference>
<keyword evidence="6" id="KW-1003">Cell membrane</keyword>
<evidence type="ECO:0000256" key="6">
    <source>
        <dbReference type="ARBA" id="ARBA00022475"/>
    </source>
</evidence>
<evidence type="ECO:0000256" key="2">
    <source>
        <dbReference type="ARBA" id="ARBA00004236"/>
    </source>
</evidence>
<dbReference type="AlphaFoldDB" id="A0A8J8KD91"/>
<dbReference type="GO" id="GO:0009252">
    <property type="term" value="P:peptidoglycan biosynthetic process"/>
    <property type="evidence" value="ECO:0007669"/>
    <property type="project" value="UniProtKB-UniPathway"/>
</dbReference>
<dbReference type="GO" id="GO:0071555">
    <property type="term" value="P:cell wall organization"/>
    <property type="evidence" value="ECO:0007669"/>
    <property type="project" value="UniProtKB-KW"/>
</dbReference>
<dbReference type="Gene3D" id="1.10.10.1230">
    <property type="entry name" value="Penicillin-binding protein, N-terminal non-catalytic domain, head sub-domain"/>
    <property type="match status" value="1"/>
</dbReference>
<keyword evidence="8" id="KW-0133">Cell shape</keyword>
<dbReference type="InterPro" id="IPR036138">
    <property type="entry name" value="PBP_dimer_sf"/>
</dbReference>
<comment type="similarity">
    <text evidence="4">Belongs to the transpeptidase family.</text>
</comment>
<dbReference type="GO" id="GO:0005886">
    <property type="term" value="C:plasma membrane"/>
    <property type="evidence" value="ECO:0007669"/>
    <property type="project" value="UniProtKB-SubCell"/>
</dbReference>
<keyword evidence="9" id="KW-0573">Peptidoglycan synthesis</keyword>
<dbReference type="PANTHER" id="PTHR30627">
    <property type="entry name" value="PEPTIDOGLYCAN D,D-TRANSPEPTIDASE"/>
    <property type="match status" value="1"/>
</dbReference>
<comment type="catalytic activity">
    <reaction evidence="13">
        <text>Preferential cleavage: (Ac)2-L-Lys-D-Ala-|-D-Ala. Also transpeptidation of peptidyl-alanyl moieties that are N-acyl substituents of D-alanine.</text>
        <dbReference type="EC" id="3.4.16.4"/>
    </reaction>
</comment>
<evidence type="ECO:0000256" key="10">
    <source>
        <dbReference type="ARBA" id="ARBA00022989"/>
    </source>
</evidence>
<evidence type="ECO:0000256" key="14">
    <source>
        <dbReference type="SAM" id="MobiDB-lite"/>
    </source>
</evidence>
<organism evidence="18 19">
    <name type="scientific">Calidifontibacillus erzurumensis</name>
    <dbReference type="NCBI Taxonomy" id="2741433"/>
    <lineage>
        <taxon>Bacteria</taxon>
        <taxon>Bacillati</taxon>
        <taxon>Bacillota</taxon>
        <taxon>Bacilli</taxon>
        <taxon>Bacillales</taxon>
        <taxon>Bacillaceae</taxon>
        <taxon>Calidifontibacillus/Schinkia group</taxon>
        <taxon>Calidifontibacillus</taxon>
    </lineage>
</organism>
<gene>
    <name evidence="18" type="ORF">HR057_01535</name>
</gene>
<dbReference type="Proteomes" id="UP000625804">
    <property type="component" value="Unassembled WGS sequence"/>
</dbReference>
<evidence type="ECO:0000256" key="8">
    <source>
        <dbReference type="ARBA" id="ARBA00022960"/>
    </source>
</evidence>
<evidence type="ECO:0000256" key="4">
    <source>
        <dbReference type="ARBA" id="ARBA00007171"/>
    </source>
</evidence>
<dbReference type="InterPro" id="IPR050515">
    <property type="entry name" value="Beta-lactam/transpept"/>
</dbReference>